<dbReference type="Pfam" id="PF21210">
    <property type="entry name" value="RNA_helicase_helical"/>
    <property type="match status" value="1"/>
</dbReference>
<dbReference type="SUPFAM" id="SSF47781">
    <property type="entry name" value="RuvA domain 2-like"/>
    <property type="match status" value="1"/>
</dbReference>
<dbReference type="GO" id="GO:0140097">
    <property type="term" value="F:catalytic activity, acting on DNA"/>
    <property type="evidence" value="ECO:0007669"/>
    <property type="project" value="UniProtKB-ARBA"/>
</dbReference>
<dbReference type="CDD" id="cd20075">
    <property type="entry name" value="XPF_nuclease_XPF_arch"/>
    <property type="match status" value="1"/>
</dbReference>
<dbReference type="GO" id="GO:0016787">
    <property type="term" value="F:hydrolase activity"/>
    <property type="evidence" value="ECO:0007669"/>
    <property type="project" value="UniProtKB-KW"/>
</dbReference>
<dbReference type="Gene3D" id="1.10.150.20">
    <property type="entry name" value="5' to 3' exonuclease, C-terminal subdomain"/>
    <property type="match status" value="1"/>
</dbReference>
<dbReference type="GO" id="GO:0005524">
    <property type="term" value="F:ATP binding"/>
    <property type="evidence" value="ECO:0007669"/>
    <property type="project" value="UniProtKB-KW"/>
</dbReference>
<dbReference type="SMART" id="SM00278">
    <property type="entry name" value="HhH1"/>
    <property type="match status" value="2"/>
</dbReference>
<dbReference type="CDD" id="cd12089">
    <property type="entry name" value="Hef_ID"/>
    <property type="match status" value="1"/>
</dbReference>
<dbReference type="Pfam" id="PF00270">
    <property type="entry name" value="DEAD"/>
    <property type="match status" value="1"/>
</dbReference>
<dbReference type="KEGG" id="meme:HYG87_06300"/>
<dbReference type="InterPro" id="IPR010994">
    <property type="entry name" value="RuvA_2-like"/>
</dbReference>
<keyword evidence="4" id="KW-0067">ATP-binding</keyword>
<evidence type="ECO:0000259" key="5">
    <source>
        <dbReference type="PROSITE" id="PS51192"/>
    </source>
</evidence>
<dbReference type="GO" id="GO:0004386">
    <property type="term" value="F:helicase activity"/>
    <property type="evidence" value="ECO:0007669"/>
    <property type="project" value="UniProtKB-KW"/>
</dbReference>
<dbReference type="OrthoDB" id="11644at2157"/>
<gene>
    <name evidence="7" type="ORF">HYG87_06300</name>
</gene>
<dbReference type="InterPro" id="IPR041755">
    <property type="entry name" value="Hef_ID"/>
</dbReference>
<dbReference type="PROSITE" id="PS51194">
    <property type="entry name" value="HELICASE_CTER"/>
    <property type="match status" value="1"/>
</dbReference>
<dbReference type="Pfam" id="PF14520">
    <property type="entry name" value="HHH_5"/>
    <property type="match status" value="1"/>
</dbReference>
<dbReference type="GO" id="GO:0004518">
    <property type="term" value="F:nuclease activity"/>
    <property type="evidence" value="ECO:0007669"/>
    <property type="project" value="InterPro"/>
</dbReference>
<dbReference type="PROSITE" id="PS51192">
    <property type="entry name" value="HELICASE_ATP_BIND_1"/>
    <property type="match status" value="1"/>
</dbReference>
<dbReference type="GO" id="GO:0003677">
    <property type="term" value="F:DNA binding"/>
    <property type="evidence" value="ECO:0007669"/>
    <property type="project" value="InterPro"/>
</dbReference>
<dbReference type="InterPro" id="IPR003583">
    <property type="entry name" value="Hlx-hairpin-Hlx_DNA-bd_motif"/>
</dbReference>
<keyword evidence="3 7" id="KW-0347">Helicase</keyword>
<name>A0A8T8K5V6_9EURY</name>
<dbReference type="InterPro" id="IPR001650">
    <property type="entry name" value="Helicase_C-like"/>
</dbReference>
<dbReference type="SUPFAM" id="SSF52980">
    <property type="entry name" value="Restriction endonuclease-like"/>
    <property type="match status" value="1"/>
</dbReference>
<dbReference type="SMART" id="SM00490">
    <property type="entry name" value="HELICc"/>
    <property type="match status" value="1"/>
</dbReference>
<keyword evidence="2" id="KW-0378">Hydrolase</keyword>
<proteinExistence type="predicted"/>
<dbReference type="RefSeq" id="WP_211532354.1">
    <property type="nucleotide sequence ID" value="NZ_CP058560.1"/>
</dbReference>
<dbReference type="InterPro" id="IPR011335">
    <property type="entry name" value="Restrct_endonuc-II-like"/>
</dbReference>
<evidence type="ECO:0000256" key="3">
    <source>
        <dbReference type="ARBA" id="ARBA00022806"/>
    </source>
</evidence>
<protein>
    <submittedName>
        <fullName evidence="7">DEAD/DEAH box helicase family protein</fullName>
    </submittedName>
</protein>
<dbReference type="Gene3D" id="1.20.1320.20">
    <property type="entry name" value="hef helicase domain"/>
    <property type="match status" value="1"/>
</dbReference>
<accession>A0A8T8K5V6</accession>
<keyword evidence="1" id="KW-0547">Nucleotide-binding</keyword>
<dbReference type="Pfam" id="PF00271">
    <property type="entry name" value="Helicase_C"/>
    <property type="match status" value="1"/>
</dbReference>
<dbReference type="SMART" id="SM00891">
    <property type="entry name" value="ERCC4"/>
    <property type="match status" value="1"/>
</dbReference>
<keyword evidence="8" id="KW-1185">Reference proteome</keyword>
<dbReference type="GO" id="GO:0006281">
    <property type="term" value="P:DNA repair"/>
    <property type="evidence" value="ECO:0007669"/>
    <property type="project" value="InterPro"/>
</dbReference>
<dbReference type="SUPFAM" id="SSF52540">
    <property type="entry name" value="P-loop containing nucleoside triphosphate hydrolases"/>
    <property type="match status" value="1"/>
</dbReference>
<feature type="domain" description="Helicase ATP-binding" evidence="5">
    <location>
        <begin position="25"/>
        <end position="190"/>
    </location>
</feature>
<dbReference type="Pfam" id="PF02732">
    <property type="entry name" value="ERCC4"/>
    <property type="match status" value="1"/>
</dbReference>
<evidence type="ECO:0000313" key="7">
    <source>
        <dbReference type="EMBL" id="QUH23397.1"/>
    </source>
</evidence>
<evidence type="ECO:0000313" key="8">
    <source>
        <dbReference type="Proteomes" id="UP000681041"/>
    </source>
</evidence>
<sequence length="760" mass="85884">MGKYIAHPLIKVDKIESRLYQQLLAADVLKKGNSMIVAPTALGKTIVAALVAADRLNRYKGSKVLVLAPSKPLVIQHEESFRDFLTITATSLTGAIKTDDRKKRWQESQVICATPQTVESDLLNNRYTLKDVSLLVFDECHRGVGSYAYVYLAGRYLQEAKNPLILGLTASPGSDKDKIKSVCDNLFIQEVMIKGEKDPDVSPYFNPVEIEWVRVKMGEEMEKIKTHLDKALKHRLKMLKSMEVIPTISVSKKDLLRARNKVQNRIARSTTPPKECYKAISLLVAAFNVQHALELLETQGIKTLQEYFKRLKKKNTKAARGLMVDADFGPAVTLTRKALEKGVEHPKLDKLIKILTKELKNEGARVIVFTQYRDTLELIHKSCLKEGINAVKFFGQGKRNGEKGLTQKEQKEIIKGFRKGVYEVLLSTSVAEEGIDIPAVDLVVMYEPVPSEIRMIQRRGRTGRKESGRMMVLITEKTRDEAYYWSSVHKERKMQEELGKTALLDNLELNSGNLVDMNKDSALNSIKENSKLIEKQDRPLIYADSREINSRVLRELDKLDVQVKIKPLAVADYQISEEVAIERKTASDFVSSIKDQRLNKQAKEMVEEFNKPLLILEGDNLYSGFINPNSIRGALSAVALDFGIPIIPTRSPGDTAALIRRIAIREQMHNRPEIQVRTDKKPLTLWEQQLYVVESLPGIGPVNARKLMEEFGSVKEIFNASIEDLQRVDGIGKKIARNIKKVVDSSFKKINKDPEQSLIK</sequence>
<dbReference type="NCBIfam" id="NF010337">
    <property type="entry name" value="PRK13766.1"/>
    <property type="match status" value="1"/>
</dbReference>
<dbReference type="AlphaFoldDB" id="A0A8T8K5V6"/>
<feature type="domain" description="Helicase C-terminal" evidence="6">
    <location>
        <begin position="347"/>
        <end position="515"/>
    </location>
</feature>
<dbReference type="PANTHER" id="PTHR14025:SF20">
    <property type="entry name" value="FANCONI ANEMIA GROUP M PROTEIN"/>
    <property type="match status" value="1"/>
</dbReference>
<dbReference type="InterPro" id="IPR027417">
    <property type="entry name" value="P-loop_NTPase"/>
</dbReference>
<dbReference type="Gene3D" id="3.40.50.10130">
    <property type="match status" value="1"/>
</dbReference>
<dbReference type="Proteomes" id="UP000681041">
    <property type="component" value="Chromosome"/>
</dbReference>
<dbReference type="GeneID" id="64820359"/>
<dbReference type="InterPro" id="IPR011545">
    <property type="entry name" value="DEAD/DEAH_box_helicase_dom"/>
</dbReference>
<dbReference type="Gene3D" id="3.40.50.300">
    <property type="entry name" value="P-loop containing nucleotide triphosphate hydrolases"/>
    <property type="match status" value="2"/>
</dbReference>
<evidence type="ECO:0000256" key="4">
    <source>
        <dbReference type="ARBA" id="ARBA00022840"/>
    </source>
</evidence>
<dbReference type="SMART" id="SM00487">
    <property type="entry name" value="DEXDc"/>
    <property type="match status" value="1"/>
</dbReference>
<reference evidence="7" key="1">
    <citation type="submission" date="2020-07" db="EMBL/GenBank/DDBJ databases">
        <title>Methanobacterium. sp. MethCan genome.</title>
        <authorList>
            <person name="Postec A."/>
            <person name="Quemeneur M."/>
        </authorList>
    </citation>
    <scope>NUCLEOTIDE SEQUENCE</scope>
    <source>
        <strain evidence="7">MethCAN</strain>
    </source>
</reference>
<evidence type="ECO:0000256" key="2">
    <source>
        <dbReference type="ARBA" id="ARBA00022801"/>
    </source>
</evidence>
<dbReference type="EMBL" id="CP058560">
    <property type="protein sequence ID" value="QUH23397.1"/>
    <property type="molecule type" value="Genomic_DNA"/>
</dbReference>
<dbReference type="InterPro" id="IPR014001">
    <property type="entry name" value="Helicase_ATP-bd"/>
</dbReference>
<evidence type="ECO:0000256" key="1">
    <source>
        <dbReference type="ARBA" id="ARBA00022741"/>
    </source>
</evidence>
<dbReference type="InterPro" id="IPR006166">
    <property type="entry name" value="ERCC4_domain"/>
</dbReference>
<organism evidence="7 8">
    <name type="scientific">Methanobacterium alkalithermotolerans</name>
    <dbReference type="NCBI Taxonomy" id="2731220"/>
    <lineage>
        <taxon>Archaea</taxon>
        <taxon>Methanobacteriati</taxon>
        <taxon>Methanobacteriota</taxon>
        <taxon>Methanomada group</taxon>
        <taxon>Methanobacteria</taxon>
        <taxon>Methanobacteriales</taxon>
        <taxon>Methanobacteriaceae</taxon>
        <taxon>Methanobacterium</taxon>
    </lineage>
</organism>
<dbReference type="PANTHER" id="PTHR14025">
    <property type="entry name" value="FANCONI ANEMIA GROUP M FANCM FAMILY MEMBER"/>
    <property type="match status" value="1"/>
</dbReference>
<evidence type="ECO:0000259" key="6">
    <source>
        <dbReference type="PROSITE" id="PS51194"/>
    </source>
</evidence>